<comment type="caution">
    <text evidence="2">The sequence shown here is derived from an EMBL/GenBank/DDBJ whole genome shotgun (WGS) entry which is preliminary data.</text>
</comment>
<dbReference type="Pfam" id="PF13460">
    <property type="entry name" value="NAD_binding_10"/>
    <property type="match status" value="1"/>
</dbReference>
<organism evidence="2 3">
    <name type="scientific">Pseudaeromonas sharmana</name>
    <dbReference type="NCBI Taxonomy" id="328412"/>
    <lineage>
        <taxon>Bacteria</taxon>
        <taxon>Pseudomonadati</taxon>
        <taxon>Pseudomonadota</taxon>
        <taxon>Gammaproteobacteria</taxon>
        <taxon>Aeromonadales</taxon>
        <taxon>Aeromonadaceae</taxon>
        <taxon>Pseudaeromonas</taxon>
    </lineage>
</organism>
<dbReference type="GO" id="GO:0003955">
    <property type="term" value="F:NAD(P)H dehydrogenase (quinone) activity"/>
    <property type="evidence" value="ECO:0007669"/>
    <property type="project" value="UniProtKB-EC"/>
</dbReference>
<protein>
    <submittedName>
        <fullName evidence="2">SDR family oxidoreductase</fullName>
        <ecNumber evidence="2">1.6.5.2</ecNumber>
    </submittedName>
</protein>
<feature type="domain" description="NAD(P)-binding" evidence="1">
    <location>
        <begin position="7"/>
        <end position="184"/>
    </location>
</feature>
<dbReference type="CDD" id="cd05269">
    <property type="entry name" value="TMR_SDR_a"/>
    <property type="match status" value="1"/>
</dbReference>
<name>A0ABV8CM10_9GAMM</name>
<gene>
    <name evidence="2" type="ORF">ACFOSS_07175</name>
</gene>
<evidence type="ECO:0000313" key="3">
    <source>
        <dbReference type="Proteomes" id="UP001595692"/>
    </source>
</evidence>
<dbReference type="EC" id="1.6.5.2" evidence="2"/>
<dbReference type="SUPFAM" id="SSF51735">
    <property type="entry name" value="NAD(P)-binding Rossmann-fold domains"/>
    <property type="match status" value="1"/>
</dbReference>
<dbReference type="InterPro" id="IPR016040">
    <property type="entry name" value="NAD(P)-bd_dom"/>
</dbReference>
<evidence type="ECO:0000259" key="1">
    <source>
        <dbReference type="Pfam" id="PF13460"/>
    </source>
</evidence>
<proteinExistence type="predicted"/>
<reference evidence="3" key="1">
    <citation type="journal article" date="2019" name="Int. J. Syst. Evol. Microbiol.">
        <title>The Global Catalogue of Microorganisms (GCM) 10K type strain sequencing project: providing services to taxonomists for standard genome sequencing and annotation.</title>
        <authorList>
            <consortium name="The Broad Institute Genomics Platform"/>
            <consortium name="The Broad Institute Genome Sequencing Center for Infectious Disease"/>
            <person name="Wu L."/>
            <person name="Ma J."/>
        </authorList>
    </citation>
    <scope>NUCLEOTIDE SEQUENCE [LARGE SCALE GENOMIC DNA]</scope>
    <source>
        <strain evidence="3">CCUG 54939</strain>
    </source>
</reference>
<dbReference type="InterPro" id="IPR036291">
    <property type="entry name" value="NAD(P)-bd_dom_sf"/>
</dbReference>
<dbReference type="PANTHER" id="PTHR43162">
    <property type="match status" value="1"/>
</dbReference>
<dbReference type="Proteomes" id="UP001595692">
    <property type="component" value="Unassembled WGS sequence"/>
</dbReference>
<dbReference type="Gene3D" id="3.40.50.720">
    <property type="entry name" value="NAD(P)-binding Rossmann-like Domain"/>
    <property type="match status" value="1"/>
</dbReference>
<dbReference type="RefSeq" id="WP_377151508.1">
    <property type="nucleotide sequence ID" value="NZ_JBHSAF010000006.1"/>
</dbReference>
<sequence length="285" mass="30667">MTILVLGATGNTGAEVVKQLQAKGASFLAMVRNLQSASRLGLAPAQIRVGDFYDVASLVQAMQGVSSVYLAMAAHPDNRQWVSNVLEAMKRSGASHLVKLSGMGAAETAGSEIIRTHAQTDRLVLSSGLTYTLLQPNSFYQNLFASVESIKATGQFFLPLREARQSVVDIRDVAAVAVAALTEPGHDNKTYQLSGPEALTFSEQAAILSELAGKSIRYVAVSRSVAEQAMLAAGMDTWLAERLAEILDWFAEGHYDEVTDDVETVLGRPARTFRAFAEEMVSLVK</sequence>
<dbReference type="InterPro" id="IPR051604">
    <property type="entry name" value="Ergot_Alk_Oxidoreductase"/>
</dbReference>
<accession>A0ABV8CM10</accession>
<keyword evidence="2" id="KW-0560">Oxidoreductase</keyword>
<evidence type="ECO:0000313" key="2">
    <source>
        <dbReference type="EMBL" id="MFC3913242.1"/>
    </source>
</evidence>
<dbReference type="Gene3D" id="3.90.25.10">
    <property type="entry name" value="UDP-galactose 4-epimerase, domain 1"/>
    <property type="match status" value="1"/>
</dbReference>
<dbReference type="EMBL" id="JBHSAF010000006">
    <property type="protein sequence ID" value="MFC3913242.1"/>
    <property type="molecule type" value="Genomic_DNA"/>
</dbReference>
<dbReference type="PANTHER" id="PTHR43162:SF1">
    <property type="entry name" value="PRESTALK A DIFFERENTIATION PROTEIN A"/>
    <property type="match status" value="1"/>
</dbReference>
<keyword evidence="3" id="KW-1185">Reference proteome</keyword>